<dbReference type="OrthoDB" id="9801546at2"/>
<keyword evidence="6" id="KW-1185">Reference proteome</keyword>
<dbReference type="KEGG" id="lao:AOX59_15200"/>
<dbReference type="STRING" id="1472767.AOX59_15200"/>
<sequence>MVLPIEVDEDRQEPIYHQIEEQVKALIVSGYLPADTVLPSIRALASELGCSVITTRRAYQNLEQEGYIKTHRGKGTYVQEVEQEKRSQLKEKAVQDALRQAVKTARQHEYTDVEIEKLLKIVLKEER</sequence>
<protein>
    <submittedName>
        <fullName evidence="5">GntR family transcriptional regulator</fullName>
    </submittedName>
</protein>
<dbReference type="GO" id="GO:0003700">
    <property type="term" value="F:DNA-binding transcription factor activity"/>
    <property type="evidence" value="ECO:0007669"/>
    <property type="project" value="InterPro"/>
</dbReference>
<dbReference type="PANTHER" id="PTHR38445:SF7">
    <property type="entry name" value="GNTR-FAMILY TRANSCRIPTIONAL REGULATOR"/>
    <property type="match status" value="1"/>
</dbReference>
<evidence type="ECO:0000313" key="5">
    <source>
        <dbReference type="EMBL" id="ALX50664.1"/>
    </source>
</evidence>
<proteinExistence type="predicted"/>
<dbReference type="PROSITE" id="PS50949">
    <property type="entry name" value="HTH_GNTR"/>
    <property type="match status" value="1"/>
</dbReference>
<dbReference type="InterPro" id="IPR036388">
    <property type="entry name" value="WH-like_DNA-bd_sf"/>
</dbReference>
<dbReference type="Proteomes" id="UP000050331">
    <property type="component" value="Chromosome"/>
</dbReference>
<evidence type="ECO:0000256" key="1">
    <source>
        <dbReference type="ARBA" id="ARBA00023015"/>
    </source>
</evidence>
<dbReference type="InterPro" id="IPR036390">
    <property type="entry name" value="WH_DNA-bd_sf"/>
</dbReference>
<dbReference type="SMART" id="SM00345">
    <property type="entry name" value="HTH_GNTR"/>
    <property type="match status" value="1"/>
</dbReference>
<name>A0A0U4DZ28_9BACI</name>
<dbReference type="EMBL" id="CP013862">
    <property type="protein sequence ID" value="ALX50664.1"/>
    <property type="molecule type" value="Genomic_DNA"/>
</dbReference>
<evidence type="ECO:0000256" key="2">
    <source>
        <dbReference type="ARBA" id="ARBA00023125"/>
    </source>
</evidence>
<dbReference type="Gene3D" id="1.10.10.10">
    <property type="entry name" value="Winged helix-like DNA-binding domain superfamily/Winged helix DNA-binding domain"/>
    <property type="match status" value="1"/>
</dbReference>
<dbReference type="PANTHER" id="PTHR38445">
    <property type="entry name" value="HTH-TYPE TRANSCRIPTIONAL REPRESSOR YTRA"/>
    <property type="match status" value="1"/>
</dbReference>
<gene>
    <name evidence="5" type="ORF">AOX59_15200</name>
</gene>
<dbReference type="Pfam" id="PF00392">
    <property type="entry name" value="GntR"/>
    <property type="match status" value="1"/>
</dbReference>
<dbReference type="SUPFAM" id="SSF46785">
    <property type="entry name" value="Winged helix' DNA-binding domain"/>
    <property type="match status" value="1"/>
</dbReference>
<organism evidence="5 6">
    <name type="scientific">Lentibacillus amyloliquefaciens</name>
    <dbReference type="NCBI Taxonomy" id="1472767"/>
    <lineage>
        <taxon>Bacteria</taxon>
        <taxon>Bacillati</taxon>
        <taxon>Bacillota</taxon>
        <taxon>Bacilli</taxon>
        <taxon>Bacillales</taxon>
        <taxon>Bacillaceae</taxon>
        <taxon>Lentibacillus</taxon>
    </lineage>
</organism>
<evidence type="ECO:0000313" key="6">
    <source>
        <dbReference type="Proteomes" id="UP000050331"/>
    </source>
</evidence>
<feature type="domain" description="HTH gntR-type" evidence="4">
    <location>
        <begin position="13"/>
        <end position="81"/>
    </location>
</feature>
<accession>A0A0U4DZ28</accession>
<keyword evidence="1" id="KW-0805">Transcription regulation</keyword>
<evidence type="ECO:0000256" key="3">
    <source>
        <dbReference type="ARBA" id="ARBA00023163"/>
    </source>
</evidence>
<dbReference type="GO" id="GO:0003677">
    <property type="term" value="F:DNA binding"/>
    <property type="evidence" value="ECO:0007669"/>
    <property type="project" value="UniProtKB-KW"/>
</dbReference>
<keyword evidence="3" id="KW-0804">Transcription</keyword>
<reference evidence="5 6" key="1">
    <citation type="submission" date="2016-01" db="EMBL/GenBank/DDBJ databases">
        <title>Complete genome sequence of strain Lentibacillus amyloliquefaciens LAM0015T isolated from saline sediment.</title>
        <authorList>
            <person name="Wang J.-L."/>
            <person name="He M.-X."/>
        </authorList>
    </citation>
    <scope>NUCLEOTIDE SEQUENCE [LARGE SCALE GENOMIC DNA]</scope>
    <source>
        <strain evidence="5 6">LAM0015</strain>
    </source>
</reference>
<evidence type="ECO:0000259" key="4">
    <source>
        <dbReference type="PROSITE" id="PS50949"/>
    </source>
</evidence>
<keyword evidence="2" id="KW-0238">DNA-binding</keyword>
<dbReference type="InterPro" id="IPR000524">
    <property type="entry name" value="Tscrpt_reg_HTH_GntR"/>
</dbReference>
<dbReference type="CDD" id="cd07377">
    <property type="entry name" value="WHTH_GntR"/>
    <property type="match status" value="1"/>
</dbReference>
<dbReference type="AlphaFoldDB" id="A0A0U4DZ28"/>